<protein>
    <submittedName>
        <fullName evidence="2">Uncharacterized protein</fullName>
    </submittedName>
</protein>
<organism evidence="2 3">
    <name type="scientific">Planoprotostelium fungivorum</name>
    <dbReference type="NCBI Taxonomy" id="1890364"/>
    <lineage>
        <taxon>Eukaryota</taxon>
        <taxon>Amoebozoa</taxon>
        <taxon>Evosea</taxon>
        <taxon>Variosea</taxon>
        <taxon>Cavosteliida</taxon>
        <taxon>Cavosteliaceae</taxon>
        <taxon>Planoprotostelium</taxon>
    </lineage>
</organism>
<dbReference type="Proteomes" id="UP000241769">
    <property type="component" value="Unassembled WGS sequence"/>
</dbReference>
<dbReference type="AlphaFoldDB" id="A0A2P6NHZ3"/>
<feature type="compositionally biased region" description="Polar residues" evidence="1">
    <location>
        <begin position="130"/>
        <end position="147"/>
    </location>
</feature>
<keyword evidence="3" id="KW-1185">Reference proteome</keyword>
<sequence>MKEIGKEGELPTRWKRIQQEERGIQWVEEIMDDIIQKAGEIVFERYIQRKVVPFAVQQAKRDINIAIHYTFCPSDSTEEDISSDPTWNFDREPSRSEIDSWARGILHKRTKKQLPTEITPKELSLRDYASFSQGPTGLPQTDASITKRSTKHPSSLISSPSSPFRSSSMSLESNLSNGSTARKVHSAASSARTTLKDKNLAEESAKLERLKQEMRGREYTYSSTGEIIVMNKIDPDKMAGSKMSMKLNVKTEEDVTHGRAEAWGRGSRAGNKPQDRNNKSLPALRVRSAGKMSYPSVTCVTYVSAIKLKTTQTGRACFSYSCLCTPVKKRHVFTSSSSRWHYQHQTTGGFRIWDMSSLGYGSYIHLGVIHTTLDQCLVSLCCLCPLKK</sequence>
<dbReference type="InParanoid" id="A0A2P6NHZ3"/>
<feature type="region of interest" description="Disordered" evidence="1">
    <location>
        <begin position="125"/>
        <end position="200"/>
    </location>
</feature>
<reference evidence="2 3" key="1">
    <citation type="journal article" date="2018" name="Genome Biol. Evol.">
        <title>Multiple Roots of Fruiting Body Formation in Amoebozoa.</title>
        <authorList>
            <person name="Hillmann F."/>
            <person name="Forbes G."/>
            <person name="Novohradska S."/>
            <person name="Ferling I."/>
            <person name="Riege K."/>
            <person name="Groth M."/>
            <person name="Westermann M."/>
            <person name="Marz M."/>
            <person name="Spaller T."/>
            <person name="Winckler T."/>
            <person name="Schaap P."/>
            <person name="Glockner G."/>
        </authorList>
    </citation>
    <scope>NUCLEOTIDE SEQUENCE [LARGE SCALE GENOMIC DNA]</scope>
    <source>
        <strain evidence="2 3">Jena</strain>
    </source>
</reference>
<accession>A0A2P6NHZ3</accession>
<proteinExistence type="predicted"/>
<dbReference type="OrthoDB" id="193650at2759"/>
<evidence type="ECO:0000256" key="1">
    <source>
        <dbReference type="SAM" id="MobiDB-lite"/>
    </source>
</evidence>
<gene>
    <name evidence="2" type="ORF">PROFUN_09127</name>
</gene>
<dbReference type="PANTHER" id="PTHR34438">
    <property type="entry name" value="SI:DKEY-97L20.6"/>
    <property type="match status" value="1"/>
</dbReference>
<name>A0A2P6NHZ3_9EUKA</name>
<dbReference type="PANTHER" id="PTHR34438:SF1">
    <property type="entry name" value="CHROMOSOME 2 OPEN READING FRAME 81"/>
    <property type="match status" value="1"/>
</dbReference>
<dbReference type="InterPro" id="IPR028042">
    <property type="entry name" value="DUF4639"/>
</dbReference>
<feature type="compositionally biased region" description="Low complexity" evidence="1">
    <location>
        <begin position="152"/>
        <end position="179"/>
    </location>
</feature>
<evidence type="ECO:0000313" key="2">
    <source>
        <dbReference type="EMBL" id="PRP83578.1"/>
    </source>
</evidence>
<dbReference type="Pfam" id="PF15479">
    <property type="entry name" value="DUF4639"/>
    <property type="match status" value="1"/>
</dbReference>
<comment type="caution">
    <text evidence="2">The sequence shown here is derived from an EMBL/GenBank/DDBJ whole genome shotgun (WGS) entry which is preliminary data.</text>
</comment>
<evidence type="ECO:0000313" key="3">
    <source>
        <dbReference type="Proteomes" id="UP000241769"/>
    </source>
</evidence>
<dbReference type="EMBL" id="MDYQ01000080">
    <property type="protein sequence ID" value="PRP83578.1"/>
    <property type="molecule type" value="Genomic_DNA"/>
</dbReference>
<feature type="region of interest" description="Disordered" evidence="1">
    <location>
        <begin position="258"/>
        <end position="279"/>
    </location>
</feature>